<accession>A0A183HKZ0</accession>
<dbReference type="InterPro" id="IPR029055">
    <property type="entry name" value="Ntn_hydrolases_N"/>
</dbReference>
<proteinExistence type="predicted"/>
<reference evidence="3" key="1">
    <citation type="submission" date="2016-06" db="UniProtKB">
        <authorList>
            <consortium name="WormBaseParasite"/>
        </authorList>
    </citation>
    <scope>IDENTIFICATION</scope>
</reference>
<dbReference type="Gene3D" id="3.60.20.30">
    <property type="entry name" value="(Glycosyl)asparaginase"/>
    <property type="match status" value="1"/>
</dbReference>
<dbReference type="AlphaFoldDB" id="A0A183HKZ0"/>
<evidence type="ECO:0000313" key="1">
    <source>
        <dbReference type="EMBL" id="VDO54277.1"/>
    </source>
</evidence>
<dbReference type="STRING" id="387005.A0A183HKZ0"/>
<name>A0A183HKZ0_9BILA</name>
<protein>
    <submittedName>
        <fullName evidence="3">CMP/dCMP-type deaminase domain-containing protein</fullName>
    </submittedName>
</protein>
<organism evidence="3">
    <name type="scientific">Onchocerca flexuosa</name>
    <dbReference type="NCBI Taxonomy" id="387005"/>
    <lineage>
        <taxon>Eukaryota</taxon>
        <taxon>Metazoa</taxon>
        <taxon>Ecdysozoa</taxon>
        <taxon>Nematoda</taxon>
        <taxon>Chromadorea</taxon>
        <taxon>Rhabditida</taxon>
        <taxon>Spirurina</taxon>
        <taxon>Spiruromorpha</taxon>
        <taxon>Filarioidea</taxon>
        <taxon>Onchocercidae</taxon>
        <taxon>Onchocerca</taxon>
    </lineage>
</organism>
<dbReference type="WBParaSite" id="OFLC_0000815101-mRNA-1">
    <property type="protein sequence ID" value="OFLC_0000815101-mRNA-1"/>
    <property type="gene ID" value="OFLC_0000815101"/>
</dbReference>
<dbReference type="EMBL" id="UZAJ01009000">
    <property type="protein sequence ID" value="VDO54277.1"/>
    <property type="molecule type" value="Genomic_DNA"/>
</dbReference>
<sequence>MREGKTPTAAAEITVRAISRKYPNFFGAIVAVNKMGHFGAACHGMDSFKFCMQNQNFKKVKVMSVTCI</sequence>
<keyword evidence="2" id="KW-1185">Reference proteome</keyword>
<dbReference type="Proteomes" id="UP000267606">
    <property type="component" value="Unassembled WGS sequence"/>
</dbReference>
<evidence type="ECO:0000313" key="2">
    <source>
        <dbReference type="Proteomes" id="UP000267606"/>
    </source>
</evidence>
<evidence type="ECO:0000313" key="3">
    <source>
        <dbReference type="WBParaSite" id="OFLC_0000815101-mRNA-1"/>
    </source>
</evidence>
<reference evidence="1 2" key="2">
    <citation type="submission" date="2018-11" db="EMBL/GenBank/DDBJ databases">
        <authorList>
            <consortium name="Pathogen Informatics"/>
        </authorList>
    </citation>
    <scope>NUCLEOTIDE SEQUENCE [LARGE SCALE GENOMIC DNA]</scope>
</reference>
<gene>
    <name evidence="1" type="ORF">OFLC_LOCUS8154</name>
</gene>
<dbReference type="SUPFAM" id="SSF56235">
    <property type="entry name" value="N-terminal nucleophile aminohydrolases (Ntn hydrolases)"/>
    <property type="match status" value="1"/>
</dbReference>